<evidence type="ECO:0000313" key="2">
    <source>
        <dbReference type="Proteomes" id="UP000789525"/>
    </source>
</evidence>
<dbReference type="EMBL" id="CAJVPT010004456">
    <property type="protein sequence ID" value="CAG8508524.1"/>
    <property type="molecule type" value="Genomic_DNA"/>
</dbReference>
<keyword evidence="2" id="KW-1185">Reference proteome</keyword>
<name>A0ACA9L3Q6_9GLOM</name>
<accession>A0ACA9L3Q6</accession>
<reference evidence="1" key="1">
    <citation type="submission" date="2021-06" db="EMBL/GenBank/DDBJ databases">
        <authorList>
            <person name="Kallberg Y."/>
            <person name="Tangrot J."/>
            <person name="Rosling A."/>
        </authorList>
    </citation>
    <scope>NUCLEOTIDE SEQUENCE</scope>
    <source>
        <strain evidence="1">CL356</strain>
    </source>
</reference>
<gene>
    <name evidence="1" type="ORF">ACOLOM_LOCUS3114</name>
</gene>
<dbReference type="Proteomes" id="UP000789525">
    <property type="component" value="Unassembled WGS sequence"/>
</dbReference>
<evidence type="ECO:0000313" key="1">
    <source>
        <dbReference type="EMBL" id="CAG8508524.1"/>
    </source>
</evidence>
<organism evidence="1 2">
    <name type="scientific">Acaulospora colombiana</name>
    <dbReference type="NCBI Taxonomy" id="27376"/>
    <lineage>
        <taxon>Eukaryota</taxon>
        <taxon>Fungi</taxon>
        <taxon>Fungi incertae sedis</taxon>
        <taxon>Mucoromycota</taxon>
        <taxon>Glomeromycotina</taxon>
        <taxon>Glomeromycetes</taxon>
        <taxon>Diversisporales</taxon>
        <taxon>Acaulosporaceae</taxon>
        <taxon>Acaulospora</taxon>
    </lineage>
</organism>
<protein>
    <submittedName>
        <fullName evidence="1">1373_t:CDS:1</fullName>
    </submittedName>
</protein>
<proteinExistence type="predicted"/>
<comment type="caution">
    <text evidence="1">The sequence shown here is derived from an EMBL/GenBank/DDBJ whole genome shotgun (WGS) entry which is preliminary data.</text>
</comment>
<sequence length="249" mass="29073">MGANQSYQLKTFRGQNQTSQRKNSRISQDSVDSTVSLNIVNVRGRAFLKNSNDTYLLAADDLEVDRLNQRHDVQWFIWKSLFSSPVKTLLNLGGMNVLDEQIFPNLLRLLKPGGWLEITEYERKLYEAGPNSEFLMDKLSSVFHNRGASGIPAYEILPDLFQKNNLIEFRREDKFVKYRDIQLAINDFFYTFNTLKYVVMEFTSLGSSKYEKLLTDACKELVEYETTFHVTRFYAQKPHLKNSDRLTFM</sequence>